<geneLocation type="plasmid" evidence="3">
    <name>pDeide1</name>
</geneLocation>
<gene>
    <name evidence="2" type="ordered locus">Deide_1p00833</name>
</gene>
<dbReference type="EMBL" id="CP001115">
    <property type="protein sequence ID" value="AHX26549.1"/>
    <property type="molecule type" value="Genomic_DNA"/>
</dbReference>
<dbReference type="KEGG" id="ddr:Deide_1p00833"/>
<evidence type="ECO:0000313" key="3">
    <source>
        <dbReference type="Proteomes" id="UP000002208"/>
    </source>
</evidence>
<name>X5GY69_DEIDV</name>
<keyword evidence="2" id="KW-0614">Plasmid</keyword>
<dbReference type="RefSeq" id="WP_041227698.1">
    <property type="nucleotide sequence ID" value="NC_012527.1"/>
</dbReference>
<dbReference type="OrthoDB" id="9896884at2"/>
<dbReference type="HOGENOM" id="CLU_1632679_0_0_0"/>
<keyword evidence="3" id="KW-1185">Reference proteome</keyword>
<accession>X5GY69</accession>
<keyword evidence="1" id="KW-0732">Signal</keyword>
<organism evidence="2 3">
    <name type="scientific">Deinococcus deserti (strain DSM 17065 / CIP 109153 / LMG 22923 / VCD115)</name>
    <dbReference type="NCBI Taxonomy" id="546414"/>
    <lineage>
        <taxon>Bacteria</taxon>
        <taxon>Thermotogati</taxon>
        <taxon>Deinococcota</taxon>
        <taxon>Deinococci</taxon>
        <taxon>Deinococcales</taxon>
        <taxon>Deinococcaceae</taxon>
        <taxon>Deinococcus</taxon>
    </lineage>
</organism>
<feature type="chain" id="PRO_5004957409" evidence="1">
    <location>
        <begin position="20"/>
        <end position="168"/>
    </location>
</feature>
<sequence>MKRAIVLTTILTTCVIAAAQPPASLPPVTTGPAAAVSYTFEILDASRQPVATFDATGKLQVSGTLSTGTFLRLSRPGASRLFQLAQPVTPGTTLGEVVLVYGNSTVTLGALLNGTSGTAESSRPSVTPQQLNALLGLSTSVGSVSVGMSTSLSVNGLPLTLPLILPLF</sequence>
<evidence type="ECO:0000256" key="1">
    <source>
        <dbReference type="SAM" id="SignalP"/>
    </source>
</evidence>
<proteinExistence type="predicted"/>
<reference evidence="2 3" key="1">
    <citation type="journal article" date="2009" name="PLoS Genet.">
        <title>Alliance of proteomics and genomics to unravel the specificities of Sahara bacterium Deinococcus deserti.</title>
        <authorList>
            <person name="de Groot A."/>
            <person name="Dulermo R."/>
            <person name="Ortet P."/>
            <person name="Blanchard L."/>
            <person name="Guerin P."/>
            <person name="Fernandez B."/>
            <person name="Vacherie B."/>
            <person name="Dossat C."/>
            <person name="Jolivet E."/>
            <person name="Siguier P."/>
            <person name="Chandler M."/>
            <person name="Barakat M."/>
            <person name="Dedieu A."/>
            <person name="Barbe V."/>
            <person name="Heulin T."/>
            <person name="Sommer S."/>
            <person name="Achouak W."/>
            <person name="Armengaud J."/>
        </authorList>
    </citation>
    <scope>NUCLEOTIDE SEQUENCE [LARGE SCALE GENOMIC DNA]</scope>
    <source>
        <strain evidence="3">DSM 17065 / CIP 109153 / LMG 22923 / VCD115</strain>
        <plasmid evidence="3">pDeide1</plasmid>
    </source>
</reference>
<evidence type="ECO:0000313" key="2">
    <source>
        <dbReference type="EMBL" id="AHX26549.1"/>
    </source>
</evidence>
<dbReference type="Proteomes" id="UP000002208">
    <property type="component" value="Plasmid 1"/>
</dbReference>
<protein>
    <submittedName>
        <fullName evidence="2">Uncharacterized protein</fullName>
    </submittedName>
</protein>
<dbReference type="AlphaFoldDB" id="X5GY69"/>
<feature type="signal peptide" evidence="1">
    <location>
        <begin position="1"/>
        <end position="19"/>
    </location>
</feature>